<dbReference type="EMBL" id="JACJHX010000003">
    <property type="protein sequence ID" value="MBA9026036.1"/>
    <property type="molecule type" value="Genomic_DNA"/>
</dbReference>
<evidence type="ECO:0000256" key="1">
    <source>
        <dbReference type="ARBA" id="ARBA00010986"/>
    </source>
</evidence>
<accession>A0ABR6CM80</accession>
<feature type="domain" description="D-galactarate/Altronate dehydratase second" evidence="3">
    <location>
        <begin position="7"/>
        <end position="133"/>
    </location>
</feature>
<evidence type="ECO:0000313" key="6">
    <source>
        <dbReference type="Proteomes" id="UP000626697"/>
    </source>
</evidence>
<feature type="domain" description="D-galactarate/Altronate dehydratase C-terminal" evidence="4">
    <location>
        <begin position="164"/>
        <end position="370"/>
    </location>
</feature>
<comment type="caution">
    <text evidence="5">The sequence shown here is derived from an EMBL/GenBank/DDBJ whole genome shotgun (WGS) entry which is preliminary data.</text>
</comment>
<evidence type="ECO:0000259" key="3">
    <source>
        <dbReference type="Pfam" id="PF04295"/>
    </source>
</evidence>
<dbReference type="Pfam" id="PF20629">
    <property type="entry name" value="GD_AH_C"/>
    <property type="match status" value="1"/>
</dbReference>
<organism evidence="5 6">
    <name type="scientific">Peribacillus huizhouensis</name>
    <dbReference type="NCBI Taxonomy" id="1501239"/>
    <lineage>
        <taxon>Bacteria</taxon>
        <taxon>Bacillati</taxon>
        <taxon>Bacillota</taxon>
        <taxon>Bacilli</taxon>
        <taxon>Bacillales</taxon>
        <taxon>Bacillaceae</taxon>
        <taxon>Peribacillus</taxon>
    </lineage>
</organism>
<dbReference type="Pfam" id="PF04295">
    <property type="entry name" value="GD_AH_second"/>
    <property type="match status" value="1"/>
</dbReference>
<keyword evidence="2" id="KW-0456">Lyase</keyword>
<dbReference type="PANTHER" id="PTHR30536">
    <property type="entry name" value="ALTRONATE/GALACTARATE DEHYDRATASE"/>
    <property type="match status" value="1"/>
</dbReference>
<evidence type="ECO:0000313" key="5">
    <source>
        <dbReference type="EMBL" id="MBA9026036.1"/>
    </source>
</evidence>
<sequence length="374" mass="40371">MDYSFEGYLRNDGTAGTRNYIGVVCSVVCSSVIAKEISESVPGTIPIIHSNGCAQLGDDFQLTKNMLVGISANPNLYSALLVGLGCETNQVSGLLKSIPKTKPIEGIGIQQLAGGENTTKKGVQIVEQWAKEAAVMKRENLPLSSLTVGIVTVDIDEDSLKRIVPVVGKVIDLLVENDATVMMGLTDTLEPAGLLLAERTNSQEAKDKLRKLEEGLHRKRWKEIHKDQSAARSFSKEEKLLAALEAQMTGTSPIESLLGYNEKPKEKGLHLIVGTSNMVETFSNMASSGCNLVIVVSSRGILTGSVALPCMTITPQNPYGSFDELVDYTISEEDPSVQVEKVMKELVEISSGKQTSLEKLELGEFSIPHVGTTF</sequence>
<dbReference type="Proteomes" id="UP000626697">
    <property type="component" value="Unassembled WGS sequence"/>
</dbReference>
<evidence type="ECO:0000256" key="2">
    <source>
        <dbReference type="ARBA" id="ARBA00023239"/>
    </source>
</evidence>
<proteinExistence type="inferred from homology"/>
<evidence type="ECO:0000259" key="4">
    <source>
        <dbReference type="Pfam" id="PF20629"/>
    </source>
</evidence>
<dbReference type="InterPro" id="IPR048332">
    <property type="entry name" value="GD_AH_C"/>
</dbReference>
<dbReference type="PANTHER" id="PTHR30536:SF5">
    <property type="entry name" value="ALTRONATE DEHYDRATASE"/>
    <property type="match status" value="1"/>
</dbReference>
<protein>
    <submittedName>
        <fullName evidence="5">Altronate dehydratase</fullName>
    </submittedName>
</protein>
<dbReference type="RefSeq" id="WP_182501994.1">
    <property type="nucleotide sequence ID" value="NZ_JACJHX010000003.1"/>
</dbReference>
<gene>
    <name evidence="5" type="ORF">HNP81_001321</name>
</gene>
<comment type="similarity">
    <text evidence="1">Belongs to the UxaA family.</text>
</comment>
<reference evidence="5 6" key="1">
    <citation type="submission" date="2020-08" db="EMBL/GenBank/DDBJ databases">
        <title>Genomic Encyclopedia of Type Strains, Phase IV (KMG-IV): sequencing the most valuable type-strain genomes for metagenomic binning, comparative biology and taxonomic classification.</title>
        <authorList>
            <person name="Goeker M."/>
        </authorList>
    </citation>
    <scope>NUCLEOTIDE SEQUENCE [LARGE SCALE GENOMIC DNA]</scope>
    <source>
        <strain evidence="5 6">DSM 105481</strain>
    </source>
</reference>
<keyword evidence="6" id="KW-1185">Reference proteome</keyword>
<name>A0ABR6CM80_9BACI</name>
<dbReference type="InterPro" id="IPR007392">
    <property type="entry name" value="GD_AH_second"/>
</dbReference>
<dbReference type="InterPro" id="IPR052172">
    <property type="entry name" value="UxaA_altronate/galactarate_dh"/>
</dbReference>